<dbReference type="AlphaFoldDB" id="A0A7X8XVH8"/>
<protein>
    <submittedName>
        <fullName evidence="2">Uncharacterized protein</fullName>
    </submittedName>
</protein>
<feature type="transmembrane region" description="Helical" evidence="1">
    <location>
        <begin position="99"/>
        <end position="119"/>
    </location>
</feature>
<comment type="caution">
    <text evidence="2">The sequence shown here is derived from an EMBL/GenBank/DDBJ whole genome shotgun (WGS) entry which is preliminary data.</text>
</comment>
<feature type="transmembrane region" description="Helical" evidence="1">
    <location>
        <begin position="27"/>
        <end position="50"/>
    </location>
</feature>
<evidence type="ECO:0000313" key="3">
    <source>
        <dbReference type="Proteomes" id="UP000585050"/>
    </source>
</evidence>
<accession>A0A7X8XVH8</accession>
<dbReference type="EMBL" id="JABAIL010000002">
    <property type="protein sequence ID" value="NLR91353.1"/>
    <property type="molecule type" value="Genomic_DNA"/>
</dbReference>
<name>A0A7X8XVH8_9BACT</name>
<dbReference type="RefSeq" id="WP_168882044.1">
    <property type="nucleotide sequence ID" value="NZ_JABAIL010000002.1"/>
</dbReference>
<organism evidence="2 3">
    <name type="scientific">Flammeovirga agarivorans</name>
    <dbReference type="NCBI Taxonomy" id="2726742"/>
    <lineage>
        <taxon>Bacteria</taxon>
        <taxon>Pseudomonadati</taxon>
        <taxon>Bacteroidota</taxon>
        <taxon>Cytophagia</taxon>
        <taxon>Cytophagales</taxon>
        <taxon>Flammeovirgaceae</taxon>
        <taxon>Flammeovirga</taxon>
    </lineage>
</organism>
<reference evidence="2 3" key="1">
    <citation type="submission" date="2020-04" db="EMBL/GenBank/DDBJ databases">
        <title>Flammeovirga sp. SR4, a novel species isolated from seawater.</title>
        <authorList>
            <person name="Wang X."/>
        </authorList>
    </citation>
    <scope>NUCLEOTIDE SEQUENCE [LARGE SCALE GENOMIC DNA]</scope>
    <source>
        <strain evidence="2 3">SR4</strain>
    </source>
</reference>
<keyword evidence="3" id="KW-1185">Reference proteome</keyword>
<keyword evidence="1" id="KW-0812">Transmembrane</keyword>
<dbReference type="Proteomes" id="UP000585050">
    <property type="component" value="Unassembled WGS sequence"/>
</dbReference>
<feature type="transmembrane region" description="Helical" evidence="1">
    <location>
        <begin position="62"/>
        <end position="87"/>
    </location>
</feature>
<sequence length="239" mass="28108">MRNYTNQYVTESQSSKKWSWKWELTKFTVQIIFIMFSLSLPFLFLIRGAIYLYHEYNINTWIGLMGGITMSALCIWAYFSIISLMIVNIKKIRFSHLKWSAISVALIVLSYVVFALFSFTGNNAKNEKIRAEYTQLHPYLKISVRTFLFLDKGMLITDLSRTPDDYTSMRLQKKGRSLHYKQNTGYVHAMDLRTKNRPFWMVWMAQLYFKSLGFNAVRHGGTGDHLHVSLSIYERQGSW</sequence>
<gene>
    <name evidence="2" type="ORF">HGP29_09055</name>
</gene>
<evidence type="ECO:0000256" key="1">
    <source>
        <dbReference type="SAM" id="Phobius"/>
    </source>
</evidence>
<proteinExistence type="predicted"/>
<keyword evidence="1" id="KW-1133">Transmembrane helix</keyword>
<evidence type="ECO:0000313" key="2">
    <source>
        <dbReference type="EMBL" id="NLR91353.1"/>
    </source>
</evidence>
<keyword evidence="1" id="KW-0472">Membrane</keyword>